<proteinExistence type="predicted"/>
<dbReference type="AlphaFoldDB" id="A0A132NX92"/>
<gene>
    <name evidence="1" type="ORF">QR46_1270</name>
</gene>
<accession>A0A132NX92</accession>
<evidence type="ECO:0000313" key="2">
    <source>
        <dbReference type="Proteomes" id="UP000070089"/>
    </source>
</evidence>
<dbReference type="Proteomes" id="UP000070089">
    <property type="component" value="Unassembled WGS sequence"/>
</dbReference>
<sequence length="386" mass="42825">MHRPSKDLAAAIGFTVGAIVLSVLATGIIFASSTTFSTLSTGDGKPPVVSSFATYASNPKSLYVWAHTTDSKIGSKPAWQVLLEDKNDEITYLCAFCKQHGVSEVYLFIGSGEWEWDDYFANTQLPHSSALRSAIAKLTAKRITTHPMVYLNDEPDDLSNYSRMEQIAEAVKSFKDANPDLLIGTLHIDQEPSNPTKYADYIRMLNLAAQKLPISVAIKPLWVRTELAAIEDSFSLFDLALELDALLDIQSVAEKFSDVVYYVTTHATMMAYSNAKAQVENLAAGAMDSAVRVGKQYVESAIEVGYTNNLPVEETLHYALVADKQGWFDSFLALNTSFAKSAEERNINHRTVIHDYAQYFYSLYCELPVSKPNIVDYPYKNCPTSK</sequence>
<dbReference type="VEuPathDB" id="GiardiaDB:QR46_1270"/>
<dbReference type="OrthoDB" id="10250680at2759"/>
<name>A0A132NX92_GIAIN</name>
<organism evidence="1 2">
    <name type="scientific">Giardia duodenalis assemblage B</name>
    <dbReference type="NCBI Taxonomy" id="1394984"/>
    <lineage>
        <taxon>Eukaryota</taxon>
        <taxon>Metamonada</taxon>
        <taxon>Diplomonadida</taxon>
        <taxon>Hexamitidae</taxon>
        <taxon>Giardiinae</taxon>
        <taxon>Giardia</taxon>
    </lineage>
</organism>
<dbReference type="EMBL" id="JXTI01000025">
    <property type="protein sequence ID" value="KWX14687.1"/>
    <property type="molecule type" value="Genomic_DNA"/>
</dbReference>
<comment type="caution">
    <text evidence="1">The sequence shown here is derived from an EMBL/GenBank/DDBJ whole genome shotgun (WGS) entry which is preliminary data.</text>
</comment>
<protein>
    <submittedName>
        <fullName evidence="1">Uncharacterized protein</fullName>
    </submittedName>
</protein>
<reference evidence="1 2" key="1">
    <citation type="journal article" date="2015" name="Mol. Biochem. Parasitol.">
        <title>Identification of polymorphic genes for use in assemblage B genotyping assays through comparative genomics of multiple assemblage B Giardia duodenalis isolates.</title>
        <authorList>
            <person name="Wielinga C."/>
            <person name="Thompson R.C."/>
            <person name="Monis P."/>
            <person name="Ryan U."/>
        </authorList>
    </citation>
    <scope>NUCLEOTIDE SEQUENCE [LARGE SCALE GENOMIC DNA]</scope>
    <source>
        <strain evidence="1 2">BAH15c1</strain>
    </source>
</reference>
<evidence type="ECO:0000313" key="1">
    <source>
        <dbReference type="EMBL" id="KWX14687.1"/>
    </source>
</evidence>